<reference evidence="8 9" key="1">
    <citation type="submission" date="2009-01" db="EMBL/GenBank/DDBJ databases">
        <title>Complete sequence of Geobacter sp. FRC-32.</title>
        <authorList>
            <consortium name="US DOE Joint Genome Institute"/>
            <person name="Lucas S."/>
            <person name="Copeland A."/>
            <person name="Lapidus A."/>
            <person name="Glavina del Rio T."/>
            <person name="Dalin E."/>
            <person name="Tice H."/>
            <person name="Bruce D."/>
            <person name="Goodwin L."/>
            <person name="Pitluck S."/>
            <person name="Saunders E."/>
            <person name="Brettin T."/>
            <person name="Detter J.C."/>
            <person name="Han C."/>
            <person name="Larimer F."/>
            <person name="Land M."/>
            <person name="Hauser L."/>
            <person name="Kyrpides N."/>
            <person name="Ovchinnikova G."/>
            <person name="Kostka J."/>
            <person name="Richardson P."/>
        </authorList>
    </citation>
    <scope>NUCLEOTIDE SEQUENCE [LARGE SCALE GENOMIC DNA]</scope>
    <source>
        <strain evidence="9">DSM 22248 / JCM 15807 / FRC-32</strain>
    </source>
</reference>
<name>B9M1G3_GEODF</name>
<comment type="catalytic activity">
    <reaction evidence="1 5">
        <text>uridine(55) in tRNA = pseudouridine(55) in tRNA</text>
        <dbReference type="Rhea" id="RHEA:42532"/>
        <dbReference type="Rhea" id="RHEA-COMP:10101"/>
        <dbReference type="Rhea" id="RHEA-COMP:10102"/>
        <dbReference type="ChEBI" id="CHEBI:65314"/>
        <dbReference type="ChEBI" id="CHEBI:65315"/>
        <dbReference type="EC" id="5.4.99.25"/>
    </reaction>
</comment>
<dbReference type="Pfam" id="PF16198">
    <property type="entry name" value="TruB_C_2"/>
    <property type="match status" value="1"/>
</dbReference>
<dbReference type="SUPFAM" id="SSF55120">
    <property type="entry name" value="Pseudouridine synthase"/>
    <property type="match status" value="1"/>
</dbReference>
<dbReference type="Pfam" id="PF01509">
    <property type="entry name" value="TruB_N"/>
    <property type="match status" value="1"/>
</dbReference>
<dbReference type="PANTHER" id="PTHR13767">
    <property type="entry name" value="TRNA-PSEUDOURIDINE SYNTHASE"/>
    <property type="match status" value="1"/>
</dbReference>
<evidence type="ECO:0000256" key="1">
    <source>
        <dbReference type="ARBA" id="ARBA00000385"/>
    </source>
</evidence>
<dbReference type="InterPro" id="IPR002501">
    <property type="entry name" value="PsdUridine_synth_N"/>
</dbReference>
<dbReference type="GO" id="GO:0160148">
    <property type="term" value="F:tRNA pseudouridine(55) synthase activity"/>
    <property type="evidence" value="ECO:0007669"/>
    <property type="project" value="UniProtKB-EC"/>
</dbReference>
<evidence type="ECO:0000259" key="6">
    <source>
        <dbReference type="Pfam" id="PF01509"/>
    </source>
</evidence>
<keyword evidence="9" id="KW-1185">Reference proteome</keyword>
<gene>
    <name evidence="5 8" type="primary">truB</name>
    <name evidence="8" type="ordered locus">Geob_2695</name>
</gene>
<dbReference type="NCBIfam" id="TIGR00431">
    <property type="entry name" value="TruB"/>
    <property type="match status" value="1"/>
</dbReference>
<dbReference type="AlphaFoldDB" id="B9M1G3"/>
<dbReference type="STRING" id="316067.Geob_2695"/>
<dbReference type="PANTHER" id="PTHR13767:SF2">
    <property type="entry name" value="PSEUDOURIDYLATE SYNTHASE TRUB1"/>
    <property type="match status" value="1"/>
</dbReference>
<dbReference type="GO" id="GO:0003723">
    <property type="term" value="F:RNA binding"/>
    <property type="evidence" value="ECO:0007669"/>
    <property type="project" value="InterPro"/>
</dbReference>
<dbReference type="Gene3D" id="3.30.2350.10">
    <property type="entry name" value="Pseudouridine synthase"/>
    <property type="match status" value="1"/>
</dbReference>
<dbReference type="EC" id="5.4.99.25" evidence="5"/>
<accession>B9M1G3</accession>
<feature type="active site" description="Nucleophile" evidence="5">
    <location>
        <position position="39"/>
    </location>
</feature>
<dbReference type="CDD" id="cd02573">
    <property type="entry name" value="PseudoU_synth_EcTruB"/>
    <property type="match status" value="1"/>
</dbReference>
<evidence type="ECO:0000256" key="3">
    <source>
        <dbReference type="ARBA" id="ARBA00022694"/>
    </source>
</evidence>
<dbReference type="InterPro" id="IPR032819">
    <property type="entry name" value="TruB_C"/>
</dbReference>
<evidence type="ECO:0000256" key="2">
    <source>
        <dbReference type="ARBA" id="ARBA00005642"/>
    </source>
</evidence>
<dbReference type="Proteomes" id="UP000007721">
    <property type="component" value="Chromosome"/>
</dbReference>
<proteinExistence type="inferred from homology"/>
<feature type="domain" description="tRNA pseudouridylate synthase B C-terminal" evidence="7">
    <location>
        <begin position="173"/>
        <end position="213"/>
    </location>
</feature>
<comment type="similarity">
    <text evidence="2 5">Belongs to the pseudouridine synthase TruB family. Type 1 subfamily.</text>
</comment>
<keyword evidence="3 5" id="KW-0819">tRNA processing</keyword>
<sequence>MIDGFIVVDKPIGVTSHDVVGMVRRMAGQKKVGHTGTLDPFATGVLPVALGEGTKAITFLDEGVKEYQAVMMLGTATDTQDCTGNVTSSSDCSAITEQAVAEVCLSMVGKQSQLPPMFSALKKNGVPLYKLARQGTEVEREARGIEIFSLVIDRMNLPQVSFTVRCSRGTYVRTLAHDIGLKLGCGAHLVQLRRTTSGPFTIQDAVTPDLLQERLKLGVNAVGLVSPYAALAHLPDLVLSEKGAARVMCGIAPADNDFLTIPDEIGHGQLVRLSIGGGLLAVAEAVLPPGTGEQLSFRLSRVFNLDNSFTDQRVCGNSI</sequence>
<dbReference type="eggNOG" id="COG0130">
    <property type="taxonomic scope" value="Bacteria"/>
</dbReference>
<dbReference type="KEGG" id="geo:Geob_2695"/>
<protein>
    <recommendedName>
        <fullName evidence="5">tRNA pseudouridine synthase B</fullName>
        <ecNumber evidence="5">5.4.99.25</ecNumber>
    </recommendedName>
    <alternativeName>
        <fullName evidence="5">tRNA pseudouridine(55) synthase</fullName>
        <shortName evidence="5">Psi55 synthase</shortName>
    </alternativeName>
    <alternativeName>
        <fullName evidence="5">tRNA pseudouridylate synthase</fullName>
    </alternativeName>
    <alternativeName>
        <fullName evidence="5">tRNA-uridine isomerase</fullName>
    </alternativeName>
</protein>
<evidence type="ECO:0000259" key="7">
    <source>
        <dbReference type="Pfam" id="PF16198"/>
    </source>
</evidence>
<dbReference type="EMBL" id="CP001390">
    <property type="protein sequence ID" value="ACM21045.1"/>
    <property type="molecule type" value="Genomic_DNA"/>
</dbReference>
<feature type="domain" description="Pseudouridine synthase II N-terminal" evidence="6">
    <location>
        <begin position="24"/>
        <end position="172"/>
    </location>
</feature>
<comment type="function">
    <text evidence="5">Responsible for synthesis of pseudouridine from uracil-55 in the psi GC loop of transfer RNAs.</text>
</comment>
<keyword evidence="4 5" id="KW-0413">Isomerase</keyword>
<dbReference type="InterPro" id="IPR014780">
    <property type="entry name" value="tRNA_psdUridine_synth_TruB"/>
</dbReference>
<organism evidence="8 9">
    <name type="scientific">Geotalea daltonii (strain DSM 22248 / JCM 15807 / FRC-32)</name>
    <name type="common">Geobacter daltonii</name>
    <dbReference type="NCBI Taxonomy" id="316067"/>
    <lineage>
        <taxon>Bacteria</taxon>
        <taxon>Pseudomonadati</taxon>
        <taxon>Thermodesulfobacteriota</taxon>
        <taxon>Desulfuromonadia</taxon>
        <taxon>Geobacterales</taxon>
        <taxon>Geobacteraceae</taxon>
        <taxon>Geotalea</taxon>
    </lineage>
</organism>
<dbReference type="InterPro" id="IPR020103">
    <property type="entry name" value="PsdUridine_synth_cat_dom_sf"/>
</dbReference>
<evidence type="ECO:0000256" key="4">
    <source>
        <dbReference type="ARBA" id="ARBA00023235"/>
    </source>
</evidence>
<dbReference type="GO" id="GO:0031119">
    <property type="term" value="P:tRNA pseudouridine synthesis"/>
    <property type="evidence" value="ECO:0007669"/>
    <property type="project" value="UniProtKB-UniRule"/>
</dbReference>
<evidence type="ECO:0000313" key="8">
    <source>
        <dbReference type="EMBL" id="ACM21045.1"/>
    </source>
</evidence>
<dbReference type="HAMAP" id="MF_01080">
    <property type="entry name" value="TruB_bact"/>
    <property type="match status" value="1"/>
</dbReference>
<evidence type="ECO:0000313" key="9">
    <source>
        <dbReference type="Proteomes" id="UP000007721"/>
    </source>
</evidence>
<evidence type="ECO:0000256" key="5">
    <source>
        <dbReference type="HAMAP-Rule" id="MF_01080"/>
    </source>
</evidence>
<dbReference type="GO" id="GO:1990481">
    <property type="term" value="P:mRNA pseudouridine synthesis"/>
    <property type="evidence" value="ECO:0007669"/>
    <property type="project" value="TreeGrafter"/>
</dbReference>
<dbReference type="HOGENOM" id="CLU_032087_0_1_7"/>